<dbReference type="CDD" id="cd01948">
    <property type="entry name" value="EAL"/>
    <property type="match status" value="1"/>
</dbReference>
<comment type="caution">
    <text evidence="4">The sequence shown here is derived from an EMBL/GenBank/DDBJ whole genome shotgun (WGS) entry which is preliminary data.</text>
</comment>
<dbReference type="Gene3D" id="3.20.20.450">
    <property type="entry name" value="EAL domain"/>
    <property type="match status" value="1"/>
</dbReference>
<feature type="coiled-coil region" evidence="1">
    <location>
        <begin position="494"/>
        <end position="524"/>
    </location>
</feature>
<feature type="domain" description="EAL" evidence="3">
    <location>
        <begin position="687"/>
        <end position="943"/>
    </location>
</feature>
<dbReference type="Gene3D" id="3.30.70.270">
    <property type="match status" value="1"/>
</dbReference>
<evidence type="ECO:0000313" key="5">
    <source>
        <dbReference type="Proteomes" id="UP001589628"/>
    </source>
</evidence>
<evidence type="ECO:0000256" key="2">
    <source>
        <dbReference type="SAM" id="Phobius"/>
    </source>
</evidence>
<keyword evidence="2" id="KW-0472">Membrane</keyword>
<dbReference type="InterPro" id="IPR029787">
    <property type="entry name" value="Nucleotide_cyclase"/>
</dbReference>
<sequence length="944" mass="106064">MKQSLRARLIWILAAAFLPAAIFLGWQWWNNAQLRLQNFQQQSLALSQQLASRQGQLIEQSKPLLKLLASEARFYVRDVSTCEAWLRELLKQDFPYSNYGTPQADGTLLCTALPLPGPVNVADRPYIQAALQSQDFSIGEYQIDRVAHHASINMAYPIKLDGSNISHLMVAVLPLKKLQEILARLSLGEQWQLSLLDKNFDLLVQLPESSNLTLGKPPLATEQLQALQHAAAQAQLYQYQQDGRTWLATLVPLPLPSSQPALYLLAQTPREHLLAPVLRELRNKGLLLLTTLVGCFLLIGWGMERGVLRHVRALHQQADHLSRRYTGSELPSPSSGNEVHQLQRHFQALVKRIELEWDQRKRQEQLTDQLSQITALALRANNQHELLEGIGQILVQQPQGIVAVLFSSSDRLPGYAPIQACYYKHSPNQQSMQLSLLGVPTHQPLFIKAMVNETLLALGESQGAEAFVIVPVRHHALQLVALAEHYQQLDRPILRMLEDICANLELALNQLAQAESLNQQLSGDRLTGLLTKRGFLHHLSLVHAHSPLLVVVARVDNYAALLSLLGYAGIDDYVIHLSLQLQGLKPRLLARLHQDSFALAFAIERTPEHTLAQIQQAWSGQNWRSFEIHGQLCYPNLVLGVSTDLACQEPERMLLRAEAAAAQTRNQEQDFPLHCYSEEQVRQLGEQERFETELRQALEQGQLELYYQSIHSAIDGQIKGYEALLRWQHPREGLISPAIFIPLAERNGLIHPLGRWVIQRLLSELPALAGLHSDPISLSFNLAAPQLLHPQLLAHLEEMLKQHQPLPTHVKLAAEITETSLISHFDQALPVLEQLRELGIDIYLDDFGCGYSSLSYLHRFPCDQVKLDMSFIRDLPHQARVGAIVQGMIGLVHKLGHPVVAEGVEHEAQRLWLAQQHCDGIQGYLFAKPQPLATLLVNTPSALE</sequence>
<dbReference type="Gene3D" id="3.30.450.20">
    <property type="entry name" value="PAS domain"/>
    <property type="match status" value="1"/>
</dbReference>
<dbReference type="InterPro" id="IPR043128">
    <property type="entry name" value="Rev_trsase/Diguanyl_cyclase"/>
</dbReference>
<protein>
    <submittedName>
        <fullName evidence="4">EAL domain-containing protein</fullName>
    </submittedName>
</protein>
<dbReference type="PANTHER" id="PTHR33121:SF79">
    <property type="entry name" value="CYCLIC DI-GMP PHOSPHODIESTERASE PDED-RELATED"/>
    <property type="match status" value="1"/>
</dbReference>
<dbReference type="InterPro" id="IPR035919">
    <property type="entry name" value="EAL_sf"/>
</dbReference>
<keyword evidence="2" id="KW-1133">Transmembrane helix</keyword>
<dbReference type="Proteomes" id="UP001589628">
    <property type="component" value="Unassembled WGS sequence"/>
</dbReference>
<organism evidence="4 5">
    <name type="scientific">Balneatrix alpica</name>
    <dbReference type="NCBI Taxonomy" id="75684"/>
    <lineage>
        <taxon>Bacteria</taxon>
        <taxon>Pseudomonadati</taxon>
        <taxon>Pseudomonadota</taxon>
        <taxon>Gammaproteobacteria</taxon>
        <taxon>Oceanospirillales</taxon>
        <taxon>Balneatrichaceae</taxon>
        <taxon>Balneatrix</taxon>
    </lineage>
</organism>
<evidence type="ECO:0000256" key="1">
    <source>
        <dbReference type="SAM" id="Coils"/>
    </source>
</evidence>
<dbReference type="SMART" id="SM00052">
    <property type="entry name" value="EAL"/>
    <property type="match status" value="1"/>
</dbReference>
<evidence type="ECO:0000313" key="4">
    <source>
        <dbReference type="EMBL" id="MFB9885223.1"/>
    </source>
</evidence>
<dbReference type="InterPro" id="IPR001633">
    <property type="entry name" value="EAL_dom"/>
</dbReference>
<dbReference type="SUPFAM" id="SSF141868">
    <property type="entry name" value="EAL domain-like"/>
    <property type="match status" value="1"/>
</dbReference>
<keyword evidence="2" id="KW-0812">Transmembrane</keyword>
<evidence type="ECO:0000259" key="3">
    <source>
        <dbReference type="PROSITE" id="PS50883"/>
    </source>
</evidence>
<dbReference type="SUPFAM" id="SSF55073">
    <property type="entry name" value="Nucleotide cyclase"/>
    <property type="match status" value="1"/>
</dbReference>
<dbReference type="SMART" id="SM00267">
    <property type="entry name" value="GGDEF"/>
    <property type="match status" value="1"/>
</dbReference>
<reference evidence="4 5" key="1">
    <citation type="submission" date="2024-09" db="EMBL/GenBank/DDBJ databases">
        <authorList>
            <person name="Sun Q."/>
            <person name="Mori K."/>
        </authorList>
    </citation>
    <scope>NUCLEOTIDE SEQUENCE [LARGE SCALE GENOMIC DNA]</scope>
    <source>
        <strain evidence="4 5">ATCC 51285</strain>
    </source>
</reference>
<dbReference type="PROSITE" id="PS50883">
    <property type="entry name" value="EAL"/>
    <property type="match status" value="1"/>
</dbReference>
<dbReference type="InterPro" id="IPR050706">
    <property type="entry name" value="Cyclic-di-GMP_PDE-like"/>
</dbReference>
<feature type="transmembrane region" description="Helical" evidence="2">
    <location>
        <begin position="9"/>
        <end position="29"/>
    </location>
</feature>
<dbReference type="CDD" id="cd12914">
    <property type="entry name" value="PDC1_DGC_like"/>
    <property type="match status" value="1"/>
</dbReference>
<dbReference type="Pfam" id="PF00563">
    <property type="entry name" value="EAL"/>
    <property type="match status" value="1"/>
</dbReference>
<dbReference type="RefSeq" id="WP_027313181.1">
    <property type="nucleotide sequence ID" value="NZ_JBHLZN010000001.1"/>
</dbReference>
<proteinExistence type="predicted"/>
<accession>A0ABV5Z9A5</accession>
<dbReference type="EMBL" id="JBHLZN010000001">
    <property type="protein sequence ID" value="MFB9885223.1"/>
    <property type="molecule type" value="Genomic_DNA"/>
</dbReference>
<dbReference type="InterPro" id="IPR000160">
    <property type="entry name" value="GGDEF_dom"/>
</dbReference>
<gene>
    <name evidence="4" type="ORF">ACFFLH_02190</name>
</gene>
<dbReference type="PANTHER" id="PTHR33121">
    <property type="entry name" value="CYCLIC DI-GMP PHOSPHODIESTERASE PDEF"/>
    <property type="match status" value="1"/>
</dbReference>
<keyword evidence="1" id="KW-0175">Coiled coil</keyword>
<name>A0ABV5Z9A5_9GAMM</name>
<keyword evidence="5" id="KW-1185">Reference proteome</keyword>